<evidence type="ECO:0000313" key="5">
    <source>
        <dbReference type="EnsemblMetazoa" id="CapteP227647"/>
    </source>
</evidence>
<dbReference type="GO" id="GO:0005634">
    <property type="term" value="C:nucleus"/>
    <property type="evidence" value="ECO:0007669"/>
    <property type="project" value="TreeGrafter"/>
</dbReference>
<dbReference type="HOGENOM" id="CLU_527043_0_0_1"/>
<evidence type="ECO:0000313" key="4">
    <source>
        <dbReference type="EMBL" id="ELT97513.1"/>
    </source>
</evidence>
<reference evidence="4 6" key="2">
    <citation type="journal article" date="2013" name="Nature">
        <title>Insights into bilaterian evolution from three spiralian genomes.</title>
        <authorList>
            <person name="Simakov O."/>
            <person name="Marletaz F."/>
            <person name="Cho S.J."/>
            <person name="Edsinger-Gonzales E."/>
            <person name="Havlak P."/>
            <person name="Hellsten U."/>
            <person name="Kuo D.H."/>
            <person name="Larsson T."/>
            <person name="Lv J."/>
            <person name="Arendt D."/>
            <person name="Savage R."/>
            <person name="Osoegawa K."/>
            <person name="de Jong P."/>
            <person name="Grimwood J."/>
            <person name="Chapman J.A."/>
            <person name="Shapiro H."/>
            <person name="Aerts A."/>
            <person name="Otillar R.P."/>
            <person name="Terry A.Y."/>
            <person name="Boore J.L."/>
            <person name="Grigoriev I.V."/>
            <person name="Lindberg D.R."/>
            <person name="Seaver E.C."/>
            <person name="Weisblat D.A."/>
            <person name="Putnam N.H."/>
            <person name="Rokhsar D.S."/>
        </authorList>
    </citation>
    <scope>NUCLEOTIDE SEQUENCE</scope>
    <source>
        <strain evidence="4 6">I ESC-2004</strain>
    </source>
</reference>
<dbReference type="PANTHER" id="PTHR23210:SF26">
    <property type="entry name" value="ACTIVATING TRANSCRIPTION FACTOR 7-INTERACTING PROTEIN 1"/>
    <property type="match status" value="1"/>
</dbReference>
<dbReference type="EMBL" id="KB308552">
    <property type="protein sequence ID" value="ELT97513.1"/>
    <property type="molecule type" value="Genomic_DNA"/>
</dbReference>
<reference evidence="5" key="3">
    <citation type="submission" date="2015-06" db="UniProtKB">
        <authorList>
            <consortium name="EnsemblMetazoa"/>
        </authorList>
    </citation>
    <scope>IDENTIFICATION</scope>
</reference>
<dbReference type="GO" id="GO:0005667">
    <property type="term" value="C:transcription regulator complex"/>
    <property type="evidence" value="ECO:0007669"/>
    <property type="project" value="TreeGrafter"/>
</dbReference>
<evidence type="ECO:0000259" key="3">
    <source>
        <dbReference type="Pfam" id="PF16794"/>
    </source>
</evidence>
<evidence type="ECO:0000256" key="2">
    <source>
        <dbReference type="SAM" id="SignalP"/>
    </source>
</evidence>
<dbReference type="AlphaFoldDB" id="R7TUC5"/>
<reference evidence="6" key="1">
    <citation type="submission" date="2012-12" db="EMBL/GenBank/DDBJ databases">
        <authorList>
            <person name="Hellsten U."/>
            <person name="Grimwood J."/>
            <person name="Chapman J.A."/>
            <person name="Shapiro H."/>
            <person name="Aerts A."/>
            <person name="Otillar R.P."/>
            <person name="Terry A.Y."/>
            <person name="Boore J.L."/>
            <person name="Simakov O."/>
            <person name="Marletaz F."/>
            <person name="Cho S.-J."/>
            <person name="Edsinger-Gonzales E."/>
            <person name="Havlak P."/>
            <person name="Kuo D.-H."/>
            <person name="Larsson T."/>
            <person name="Lv J."/>
            <person name="Arendt D."/>
            <person name="Savage R."/>
            <person name="Osoegawa K."/>
            <person name="de Jong P."/>
            <person name="Lindberg D.R."/>
            <person name="Seaver E.C."/>
            <person name="Weisblat D.A."/>
            <person name="Putnam N.H."/>
            <person name="Grigoriev I.V."/>
            <person name="Rokhsar D.S."/>
        </authorList>
    </citation>
    <scope>NUCLEOTIDE SEQUENCE</scope>
    <source>
        <strain evidence="6">I ESC-2004</strain>
    </source>
</reference>
<proteinExistence type="predicted"/>
<dbReference type="InterPro" id="IPR056565">
    <property type="entry name" value="Fn3_ATF7IP"/>
</dbReference>
<evidence type="ECO:0000256" key="1">
    <source>
        <dbReference type="SAM" id="MobiDB-lite"/>
    </source>
</evidence>
<dbReference type="EMBL" id="AMQN01010881">
    <property type="status" value="NOT_ANNOTATED_CDS"/>
    <property type="molecule type" value="Genomic_DNA"/>
</dbReference>
<dbReference type="GO" id="GO:0003712">
    <property type="term" value="F:transcription coregulator activity"/>
    <property type="evidence" value="ECO:0007669"/>
    <property type="project" value="TreeGrafter"/>
</dbReference>
<dbReference type="Proteomes" id="UP000014760">
    <property type="component" value="Unassembled WGS sequence"/>
</dbReference>
<protein>
    <recommendedName>
        <fullName evidence="3">Activating transcription factor 7-interacting protein Fn3 domain-containing protein</fullName>
    </recommendedName>
</protein>
<dbReference type="EnsemblMetazoa" id="CapteT227647">
    <property type="protein sequence ID" value="CapteP227647"/>
    <property type="gene ID" value="CapteG227647"/>
</dbReference>
<feature type="chain" id="PRO_5011952001" description="Activating transcription factor 7-interacting protein Fn3 domain-containing protein" evidence="2">
    <location>
        <begin position="16"/>
        <end position="517"/>
    </location>
</feature>
<feature type="domain" description="Activating transcription factor 7-interacting protein Fn3" evidence="3">
    <location>
        <begin position="435"/>
        <end position="512"/>
    </location>
</feature>
<feature type="region of interest" description="Disordered" evidence="1">
    <location>
        <begin position="143"/>
        <end position="177"/>
    </location>
</feature>
<feature type="region of interest" description="Disordered" evidence="1">
    <location>
        <begin position="413"/>
        <end position="434"/>
    </location>
</feature>
<dbReference type="InterPro" id="IPR026085">
    <property type="entry name" value="ATF7-int"/>
</dbReference>
<dbReference type="OrthoDB" id="2434995at2759"/>
<dbReference type="STRING" id="283909.R7TUC5"/>
<dbReference type="Pfam" id="PF16794">
    <property type="entry name" value="fn3_4"/>
    <property type="match status" value="1"/>
</dbReference>
<feature type="region of interest" description="Disordered" evidence="1">
    <location>
        <begin position="224"/>
        <end position="254"/>
    </location>
</feature>
<dbReference type="GO" id="GO:0006355">
    <property type="term" value="P:regulation of DNA-templated transcription"/>
    <property type="evidence" value="ECO:0007669"/>
    <property type="project" value="TreeGrafter"/>
</dbReference>
<feature type="signal peptide" evidence="2">
    <location>
        <begin position="1"/>
        <end position="15"/>
    </location>
</feature>
<accession>R7TUC5</accession>
<keyword evidence="2" id="KW-0732">Signal</keyword>
<gene>
    <name evidence="4" type="ORF">CAPTEDRAFT_227647</name>
</gene>
<keyword evidence="6" id="KW-1185">Reference proteome</keyword>
<sequence length="517" mass="56510">MYLCFVMSVIAPALCQCVRISVVCSPLSAYNIYDYLLPSVYGAASRRHWLPWTRRRSYVFSILVRWTFGFIRTIDARVGGLRGRLTASARGNNDLLLLVRVGDAAAAASARTNIALRSIRKMRHKACPSQHPRDEEYLHKVKGEPKLPSKPPQSHAQATHPVAEQKASTAQDGEPPRHMHARISFKATWNKQRMQLNQPVDLMQWMRNVEQFLIRAAANRMVKPLKPRATAKEPTAKQPKQQSSTPAHPPPTVLGTLMTAPRTPGPPTATTLSLAGGTITLMTPSTLPAASANLTTSQIRFATNQDSPQPSGKGVIDLTDEVAVTSGPQAQQAFMVSTPPLLLRPVGTSAGPTLLYTNQPGTFVMQQQQQQHRPAVTATVSSGTRPPPLTPAPGVTALQQPKTATPRVALAPTQHPAPFPVVPANKKNPSWKVEPPKPGLKISRVEQGIVLSWNMGINGDVAEIVNYQLFAYQETSAPPVPTLWKKVGDVKALPLPMACTLTQFQEGNKYHFSKHEY</sequence>
<organism evidence="4">
    <name type="scientific">Capitella teleta</name>
    <name type="common">Polychaete worm</name>
    <dbReference type="NCBI Taxonomy" id="283909"/>
    <lineage>
        <taxon>Eukaryota</taxon>
        <taxon>Metazoa</taxon>
        <taxon>Spiralia</taxon>
        <taxon>Lophotrochozoa</taxon>
        <taxon>Annelida</taxon>
        <taxon>Polychaeta</taxon>
        <taxon>Sedentaria</taxon>
        <taxon>Scolecida</taxon>
        <taxon>Capitellidae</taxon>
        <taxon>Capitella</taxon>
    </lineage>
</organism>
<evidence type="ECO:0000313" key="6">
    <source>
        <dbReference type="Proteomes" id="UP000014760"/>
    </source>
</evidence>
<dbReference type="PANTHER" id="PTHR23210">
    <property type="entry name" value="ACTIVATING TRANSCRIPTION FACTOR 7 INTERACTING PROTEIN"/>
    <property type="match status" value="1"/>
</dbReference>
<name>R7TUC5_CAPTE</name>